<dbReference type="OrthoDB" id="1274115at2759"/>
<comment type="caution">
    <text evidence="4">The sequence shown here is derived from an EMBL/GenBank/DDBJ whole genome shotgun (WGS) entry which is preliminary data.</text>
</comment>
<dbReference type="PANTHER" id="PTHR43391:SF89">
    <property type="entry name" value="11-BETA-HYDROXYSTEROID DEHYDROGENASE 1A-RELATED"/>
    <property type="match status" value="1"/>
</dbReference>
<dbReference type="PANTHER" id="PTHR43391">
    <property type="entry name" value="RETINOL DEHYDROGENASE-RELATED"/>
    <property type="match status" value="1"/>
</dbReference>
<evidence type="ECO:0000256" key="3">
    <source>
        <dbReference type="ARBA" id="ARBA00023002"/>
    </source>
</evidence>
<keyword evidence="3" id="KW-0560">Oxidoreductase</keyword>
<comment type="similarity">
    <text evidence="2">Belongs to the short-chain dehydrogenases/reductases (SDR) family.</text>
</comment>
<dbReference type="SUPFAM" id="SSF51735">
    <property type="entry name" value="NAD(P)-binding Rossmann-fold domains"/>
    <property type="match status" value="2"/>
</dbReference>
<dbReference type="AlphaFoldDB" id="A0A7J7N3C3"/>
<dbReference type="GO" id="GO:0016020">
    <property type="term" value="C:membrane"/>
    <property type="evidence" value="ECO:0007669"/>
    <property type="project" value="UniProtKB-SubCell"/>
</dbReference>
<evidence type="ECO:0000313" key="5">
    <source>
        <dbReference type="Proteomes" id="UP000541444"/>
    </source>
</evidence>
<organism evidence="4 5">
    <name type="scientific">Kingdonia uniflora</name>
    <dbReference type="NCBI Taxonomy" id="39325"/>
    <lineage>
        <taxon>Eukaryota</taxon>
        <taxon>Viridiplantae</taxon>
        <taxon>Streptophyta</taxon>
        <taxon>Embryophyta</taxon>
        <taxon>Tracheophyta</taxon>
        <taxon>Spermatophyta</taxon>
        <taxon>Magnoliopsida</taxon>
        <taxon>Ranunculales</taxon>
        <taxon>Circaeasteraceae</taxon>
        <taxon>Kingdonia</taxon>
    </lineage>
</organism>
<dbReference type="Gene3D" id="3.40.50.720">
    <property type="entry name" value="NAD(P)-binding Rossmann-like Domain"/>
    <property type="match status" value="3"/>
</dbReference>
<keyword evidence="5" id="KW-1185">Reference proteome</keyword>
<comment type="subcellular location">
    <subcellularLocation>
        <location evidence="1">Membrane</location>
        <topology evidence="1">Single-pass type II membrane protein</topology>
    </subcellularLocation>
</comment>
<dbReference type="InterPro" id="IPR036291">
    <property type="entry name" value="NAD(P)-bd_dom_sf"/>
</dbReference>
<dbReference type="InterPro" id="IPR002347">
    <property type="entry name" value="SDR_fam"/>
</dbReference>
<evidence type="ECO:0000256" key="1">
    <source>
        <dbReference type="ARBA" id="ARBA00004606"/>
    </source>
</evidence>
<dbReference type="Pfam" id="PF00106">
    <property type="entry name" value="adh_short"/>
    <property type="match status" value="2"/>
</dbReference>
<gene>
    <name evidence="4" type="ORF">GIB67_009411</name>
</gene>
<dbReference type="GO" id="GO:0005829">
    <property type="term" value="C:cytosol"/>
    <property type="evidence" value="ECO:0007669"/>
    <property type="project" value="TreeGrafter"/>
</dbReference>
<evidence type="ECO:0000256" key="2">
    <source>
        <dbReference type="ARBA" id="ARBA00006484"/>
    </source>
</evidence>
<dbReference type="PRINTS" id="PR00081">
    <property type="entry name" value="GDHRDH"/>
</dbReference>
<dbReference type="Proteomes" id="UP000541444">
    <property type="component" value="Unassembled WGS sequence"/>
</dbReference>
<accession>A0A7J7N3C3</accession>
<dbReference type="GO" id="GO:0016491">
    <property type="term" value="F:oxidoreductase activity"/>
    <property type="evidence" value="ECO:0007669"/>
    <property type="project" value="UniProtKB-KW"/>
</dbReference>
<reference evidence="4 5" key="1">
    <citation type="journal article" date="2020" name="IScience">
        <title>Genome Sequencing of the Endangered Kingdonia uniflora (Circaeasteraceae, Ranunculales) Reveals Potential Mechanisms of Evolutionary Specialization.</title>
        <authorList>
            <person name="Sun Y."/>
            <person name="Deng T."/>
            <person name="Zhang A."/>
            <person name="Moore M.J."/>
            <person name="Landis J.B."/>
            <person name="Lin N."/>
            <person name="Zhang H."/>
            <person name="Zhang X."/>
            <person name="Huang J."/>
            <person name="Zhang X."/>
            <person name="Sun H."/>
            <person name="Wang H."/>
        </authorList>
    </citation>
    <scope>NUCLEOTIDE SEQUENCE [LARGE SCALE GENOMIC DNA]</scope>
    <source>
        <strain evidence="4">TB1705</strain>
        <tissue evidence="4">Leaf</tissue>
    </source>
</reference>
<proteinExistence type="inferred from homology"/>
<protein>
    <submittedName>
        <fullName evidence="4">Uncharacterized protein</fullName>
    </submittedName>
</protein>
<dbReference type="EMBL" id="JACGCM010001129">
    <property type="protein sequence ID" value="KAF6161532.1"/>
    <property type="molecule type" value="Genomic_DNA"/>
</dbReference>
<sequence length="400" mass="44637">MLWLFVGYMQHLAYQYAKSKARLALVARKTVYEKLQRALSYGSPEVFVFQGDVSKVEDCKRFVDETVNTFGRLDHIVNNAGISSISIIDDAPDITNFRPVMASKAALMNFFEGLRVELGPEVGVTIVTPGYIESELTQGKFLSKEGEMILDPEMRDVVVGVSPVGCGRVCKGDIERDAENVAGKVVLITGASSGIGEQKAYKYAKNGARLVLVARRKDCLLEACGAHTSTLYKLLRNSVHDLLCSSSPQKDQREDCSYSICWWTGALSQNDILQRKQSCFDKKKIERLRVEFSPDVTVTIVTPGIIESEMAQGKYPSKEGKMIRDPEVQNGTQTLGMYYARLRSSWEELSHYDSFIERPANAPSEKVHIPPTTTEINAKIVEKTQVFQFLAGLNPDFEYA</sequence>
<name>A0A7J7N3C3_9MAGN</name>
<evidence type="ECO:0000313" key="4">
    <source>
        <dbReference type="EMBL" id="KAF6161532.1"/>
    </source>
</evidence>